<accession>A0AAD9CWM9</accession>
<feature type="transmembrane region" description="Helical" evidence="1">
    <location>
        <begin position="64"/>
        <end position="86"/>
    </location>
</feature>
<name>A0AAD9CWM9_PAPLA</name>
<dbReference type="GO" id="GO:0005886">
    <property type="term" value="C:plasma membrane"/>
    <property type="evidence" value="ECO:0007669"/>
    <property type="project" value="TreeGrafter"/>
</dbReference>
<dbReference type="AlphaFoldDB" id="A0AAD9CWM9"/>
<organism evidence="3 4">
    <name type="scientific">Papiliotrema laurentii</name>
    <name type="common">Cryptococcus laurentii</name>
    <dbReference type="NCBI Taxonomy" id="5418"/>
    <lineage>
        <taxon>Eukaryota</taxon>
        <taxon>Fungi</taxon>
        <taxon>Dikarya</taxon>
        <taxon>Basidiomycota</taxon>
        <taxon>Agaricomycotina</taxon>
        <taxon>Tremellomycetes</taxon>
        <taxon>Tremellales</taxon>
        <taxon>Rhynchogastremaceae</taxon>
        <taxon>Papiliotrema</taxon>
    </lineage>
</organism>
<dbReference type="PANTHER" id="PTHR28013">
    <property type="entry name" value="PROTEIN DCV1-RELATED"/>
    <property type="match status" value="1"/>
</dbReference>
<gene>
    <name evidence="3" type="ORF">DB88DRAFT_453623</name>
</gene>
<sequence length="176" mass="20072">MLVASVFFWLSAFSVPFIKSIYYVKTRANDVKYGNFGWCANDNRLCYRHVGYSWHPQIIGNDHLTGSLILVALTAGFGSLAMFSLLHSIRDLRSGATSFFLTLFTALLATISFFLVVICWGVAHHRFSRDSLQPKYGAAFVLGIIGWLLYLAAIPFVIIGWFRQRHYRETTTVKRY</sequence>
<evidence type="ECO:0008006" key="5">
    <source>
        <dbReference type="Google" id="ProtNLM"/>
    </source>
</evidence>
<dbReference type="GO" id="GO:0035838">
    <property type="term" value="C:growing cell tip"/>
    <property type="evidence" value="ECO:0007669"/>
    <property type="project" value="TreeGrafter"/>
</dbReference>
<keyword evidence="4" id="KW-1185">Reference proteome</keyword>
<protein>
    <recommendedName>
        <fullName evidence="5">Pali-domain-containing protein</fullName>
    </recommendedName>
</protein>
<feature type="chain" id="PRO_5041948927" description="Pali-domain-containing protein" evidence="2">
    <location>
        <begin position="29"/>
        <end position="176"/>
    </location>
</feature>
<evidence type="ECO:0000256" key="1">
    <source>
        <dbReference type="SAM" id="Phobius"/>
    </source>
</evidence>
<keyword evidence="1" id="KW-0812">Transmembrane</keyword>
<evidence type="ECO:0000256" key="2">
    <source>
        <dbReference type="SAM" id="SignalP"/>
    </source>
</evidence>
<feature type="transmembrane region" description="Helical" evidence="1">
    <location>
        <begin position="98"/>
        <end position="123"/>
    </location>
</feature>
<dbReference type="PANTHER" id="PTHR28013:SF4">
    <property type="entry name" value="MARVEL DOMAIN-CONTAINING PROTEIN"/>
    <property type="match status" value="1"/>
</dbReference>
<dbReference type="InterPro" id="IPR051380">
    <property type="entry name" value="pH-response_reg_palI/RIM9"/>
</dbReference>
<dbReference type="EMBL" id="JAODAN010000006">
    <property type="protein sequence ID" value="KAK1923432.1"/>
    <property type="molecule type" value="Genomic_DNA"/>
</dbReference>
<dbReference type="Proteomes" id="UP001182556">
    <property type="component" value="Unassembled WGS sequence"/>
</dbReference>
<feature type="signal peptide" evidence="2">
    <location>
        <begin position="1"/>
        <end position="28"/>
    </location>
</feature>
<keyword evidence="1" id="KW-1133">Transmembrane helix</keyword>
<keyword evidence="1" id="KW-0472">Membrane</keyword>
<proteinExistence type="predicted"/>
<dbReference type="GO" id="GO:0032153">
    <property type="term" value="C:cell division site"/>
    <property type="evidence" value="ECO:0007669"/>
    <property type="project" value="TreeGrafter"/>
</dbReference>
<reference evidence="3" key="1">
    <citation type="submission" date="2023-02" db="EMBL/GenBank/DDBJ databases">
        <title>Identification and recombinant expression of a fungal hydrolase from Papiliotrema laurentii that hydrolyzes apple cutin and clears colloidal polyester polyurethane.</title>
        <authorList>
            <consortium name="DOE Joint Genome Institute"/>
            <person name="Roman V.A."/>
            <person name="Bojanowski C."/>
            <person name="Crable B.R."/>
            <person name="Wagner D.N."/>
            <person name="Hung C.S."/>
            <person name="Nadeau L.J."/>
            <person name="Schratz L."/>
            <person name="Haridas S."/>
            <person name="Pangilinan J."/>
            <person name="Lipzen A."/>
            <person name="Na H."/>
            <person name="Yan M."/>
            <person name="Ng V."/>
            <person name="Grigoriev I.V."/>
            <person name="Spatafora J.W."/>
            <person name="Barlow D."/>
            <person name="Biffinger J."/>
            <person name="Kelley-Loughnane N."/>
            <person name="Varaljay V.A."/>
            <person name="Crookes-Goodson W.J."/>
        </authorList>
    </citation>
    <scope>NUCLEOTIDE SEQUENCE</scope>
    <source>
        <strain evidence="3">5307AH</strain>
    </source>
</reference>
<feature type="transmembrane region" description="Helical" evidence="1">
    <location>
        <begin position="138"/>
        <end position="162"/>
    </location>
</feature>
<evidence type="ECO:0000313" key="3">
    <source>
        <dbReference type="EMBL" id="KAK1923432.1"/>
    </source>
</evidence>
<evidence type="ECO:0000313" key="4">
    <source>
        <dbReference type="Proteomes" id="UP001182556"/>
    </source>
</evidence>
<comment type="caution">
    <text evidence="3">The sequence shown here is derived from an EMBL/GenBank/DDBJ whole genome shotgun (WGS) entry which is preliminary data.</text>
</comment>
<keyword evidence="2" id="KW-0732">Signal</keyword>